<gene>
    <name evidence="1" type="ORF">DV515_00004677</name>
</gene>
<sequence>LYYCNSLTCRIVSPGNIDPCTGHPVLVLDLYGEVALLQGEGESILCSPDCCVNFYTGLGRFP</sequence>
<dbReference type="Proteomes" id="UP000276834">
    <property type="component" value="Unassembled WGS sequence"/>
</dbReference>
<name>A0A3L8SRS5_CHLGU</name>
<dbReference type="AlphaFoldDB" id="A0A3L8SRS5"/>
<organism evidence="1 2">
    <name type="scientific">Chloebia gouldiae</name>
    <name type="common">Gouldian finch</name>
    <name type="synonym">Erythrura gouldiae</name>
    <dbReference type="NCBI Taxonomy" id="44316"/>
    <lineage>
        <taxon>Eukaryota</taxon>
        <taxon>Metazoa</taxon>
        <taxon>Chordata</taxon>
        <taxon>Craniata</taxon>
        <taxon>Vertebrata</taxon>
        <taxon>Euteleostomi</taxon>
        <taxon>Archelosauria</taxon>
        <taxon>Archosauria</taxon>
        <taxon>Dinosauria</taxon>
        <taxon>Saurischia</taxon>
        <taxon>Theropoda</taxon>
        <taxon>Coelurosauria</taxon>
        <taxon>Aves</taxon>
        <taxon>Neognathae</taxon>
        <taxon>Neoaves</taxon>
        <taxon>Telluraves</taxon>
        <taxon>Australaves</taxon>
        <taxon>Passeriformes</taxon>
        <taxon>Passeroidea</taxon>
        <taxon>Passeridae</taxon>
        <taxon>Chloebia</taxon>
    </lineage>
</organism>
<evidence type="ECO:0000313" key="2">
    <source>
        <dbReference type="Proteomes" id="UP000276834"/>
    </source>
</evidence>
<keyword evidence="2" id="KW-1185">Reference proteome</keyword>
<comment type="caution">
    <text evidence="1">The sequence shown here is derived from an EMBL/GenBank/DDBJ whole genome shotgun (WGS) entry which is preliminary data.</text>
</comment>
<dbReference type="EMBL" id="QUSF01000010">
    <property type="protein sequence ID" value="RLW05818.1"/>
    <property type="molecule type" value="Genomic_DNA"/>
</dbReference>
<accession>A0A3L8SRS5</accession>
<feature type="non-terminal residue" evidence="1">
    <location>
        <position position="1"/>
    </location>
</feature>
<reference evidence="1 2" key="1">
    <citation type="journal article" date="2018" name="Proc. R. Soc. B">
        <title>A non-coding region near Follistatin controls head colour polymorphism in the Gouldian finch.</title>
        <authorList>
            <person name="Toomey M.B."/>
            <person name="Marques C.I."/>
            <person name="Andrade P."/>
            <person name="Araujo P.M."/>
            <person name="Sabatino S."/>
            <person name="Gazda M.A."/>
            <person name="Afonso S."/>
            <person name="Lopes R.J."/>
            <person name="Corbo J.C."/>
            <person name="Carneiro M."/>
        </authorList>
    </citation>
    <scope>NUCLEOTIDE SEQUENCE [LARGE SCALE GENOMIC DNA]</scope>
    <source>
        <strain evidence="1">Red01</strain>
        <tissue evidence="1">Muscle</tissue>
    </source>
</reference>
<protein>
    <submittedName>
        <fullName evidence="1">Uncharacterized protein</fullName>
    </submittedName>
</protein>
<evidence type="ECO:0000313" key="1">
    <source>
        <dbReference type="EMBL" id="RLW05818.1"/>
    </source>
</evidence>
<proteinExistence type="predicted"/>